<keyword evidence="1" id="KW-0812">Transmembrane</keyword>
<dbReference type="Proteomes" id="UP000094296">
    <property type="component" value="Unassembled WGS sequence"/>
</dbReference>
<keyword evidence="4" id="KW-1185">Reference proteome</keyword>
<sequence>MSSRFDEEMRKTLAKESEIPEAVRNSLDVTYNHIKSQSKSKWRSRFIKKTIVAASCLLAVGLVATNSSVVAGVKTFFNDKGIVKVFEEGLFQTNNETINNEDIGITLDSYYYDSNKIALNLLVQFDDEKILDSIKIVNLDFRIRNGDGEYLAEMIPDTKPLKGELPHVINSGSIIESINPEQGKVNIYIILESLMGEIPPLNNAEIDIETVKLFNDRGELRSIDGSWLFAIEGIEGNKDIEDQRYMEALSYEYIEKNSSSDIELLSATATPSSFNIRFALDTILGDYDMFEMKLTNDKGETIEGRQGFFIEEKDGRTIISTNFVVSSYENANAYTLQIMNIGSRQQNRSFKYVLENQKIELVRNNYQP</sequence>
<feature type="transmembrane region" description="Helical" evidence="1">
    <location>
        <begin position="46"/>
        <end position="64"/>
    </location>
</feature>
<dbReference type="OrthoDB" id="2728072at2"/>
<dbReference type="STRING" id="766136.BHF68_00260"/>
<comment type="caution">
    <text evidence="3">The sequence shown here is derived from an EMBL/GenBank/DDBJ whole genome shotgun (WGS) entry which is preliminary data.</text>
</comment>
<evidence type="ECO:0000256" key="1">
    <source>
        <dbReference type="SAM" id="Phobius"/>
    </source>
</evidence>
<dbReference type="AlphaFoldDB" id="A0A1E5G4W7"/>
<dbReference type="RefSeq" id="WP_069641651.1">
    <property type="nucleotide sequence ID" value="NZ_MIJE01000001.1"/>
</dbReference>
<organism evidence="3 4">
    <name type="scientific">Desulfuribacillus alkaliarsenatis</name>
    <dbReference type="NCBI Taxonomy" id="766136"/>
    <lineage>
        <taxon>Bacteria</taxon>
        <taxon>Bacillati</taxon>
        <taxon>Bacillota</taxon>
        <taxon>Desulfuribacillia</taxon>
        <taxon>Desulfuribacillales</taxon>
        <taxon>Desulfuribacillaceae</taxon>
        <taxon>Desulfuribacillus</taxon>
    </lineage>
</organism>
<name>A0A1E5G4W7_9FIRM</name>
<evidence type="ECO:0000259" key="2">
    <source>
        <dbReference type="Pfam" id="PF13786"/>
    </source>
</evidence>
<keyword evidence="1" id="KW-1133">Transmembrane helix</keyword>
<dbReference type="InterPro" id="IPR025436">
    <property type="entry name" value="DUF4179"/>
</dbReference>
<evidence type="ECO:0000313" key="3">
    <source>
        <dbReference type="EMBL" id="OEF98159.1"/>
    </source>
</evidence>
<reference evidence="3 4" key="1">
    <citation type="submission" date="2016-09" db="EMBL/GenBank/DDBJ databases">
        <title>Draft genome sequence for the type strain of Desulfuribacillus alkaliarsenatis AHT28, an obligately anaerobic, sulfidogenic bacterium isolated from Russian soda lake sediments.</title>
        <authorList>
            <person name="Abin C.A."/>
            <person name="Hollibaugh J.T."/>
        </authorList>
    </citation>
    <scope>NUCLEOTIDE SEQUENCE [LARGE SCALE GENOMIC DNA]</scope>
    <source>
        <strain evidence="3 4">AHT28</strain>
    </source>
</reference>
<accession>A0A1E5G4W7</accession>
<proteinExistence type="predicted"/>
<keyword evidence="1" id="KW-0472">Membrane</keyword>
<dbReference type="Gene3D" id="2.60.40.1630">
    <property type="entry name" value="bacillus anthracis domain"/>
    <property type="match status" value="1"/>
</dbReference>
<dbReference type="Pfam" id="PF13786">
    <property type="entry name" value="DUF4179"/>
    <property type="match status" value="1"/>
</dbReference>
<evidence type="ECO:0000313" key="4">
    <source>
        <dbReference type="Proteomes" id="UP000094296"/>
    </source>
</evidence>
<protein>
    <recommendedName>
        <fullName evidence="2">DUF4179 domain-containing protein</fullName>
    </recommendedName>
</protein>
<feature type="domain" description="DUF4179" evidence="2">
    <location>
        <begin position="43"/>
        <end position="119"/>
    </location>
</feature>
<dbReference type="EMBL" id="MIJE01000001">
    <property type="protein sequence ID" value="OEF98159.1"/>
    <property type="molecule type" value="Genomic_DNA"/>
</dbReference>
<gene>
    <name evidence="3" type="ORF">BHF68_00260</name>
</gene>